<evidence type="ECO:0000259" key="6">
    <source>
        <dbReference type="Pfam" id="PF17839"/>
    </source>
</evidence>
<dbReference type="PANTHER" id="PTHR42988">
    <property type="entry name" value="PHOSPHOHYDROLASE"/>
    <property type="match status" value="1"/>
</dbReference>
<sequence length="407" mass="46727">MVAKFITDKDHAKLFIISDTHLIANQLHDNGSAFQRMRDTSAGKDLDYQEIALTAFTRKIIEDKSTALIITGDLTFNGELASAKKLRSIFSPLKAAGVHLFVVPGNHDIYDGWARKFENEKELYAQQISPFDWKAIFPDGYKNTDSAELFYSVNLNSQYHLIFLDSNIYSHQGLTPITNGRISSKQLQWLENDLEKAKKNNQRSLIFMHHNLYDHNQVIHGGYTLDNTSELQKLCTKYKVTAVFSGHIHAQNIVRGNSCSTPDIASSCFAMTDQGYGVVDLSPARFSYQRHSFNMTNYLTDKEKVELPTENFHQYLAGLFNFTNHTQMSWLYKAITDRDEQTAITQFIDELNWNFFIGKSNYSEKQKAQLKTNHAYQLIAQKLPEMKNYLDSLLAVNQDSWHLDIDF</sequence>
<name>A0A0R1NFW2_9LACO</name>
<dbReference type="InterPro" id="IPR012365">
    <property type="entry name" value="Pesteras_lmo2642"/>
</dbReference>
<dbReference type="GO" id="GO:0016787">
    <property type="term" value="F:hydrolase activity"/>
    <property type="evidence" value="ECO:0007669"/>
    <property type="project" value="UniProtKB-KW"/>
</dbReference>
<dbReference type="PATRIC" id="fig|1423748.3.peg.688"/>
<gene>
    <name evidence="7" type="ORF">FC37_GL000656</name>
</gene>
<evidence type="ECO:0000256" key="4">
    <source>
        <dbReference type="ARBA" id="ARBA00025742"/>
    </source>
</evidence>
<keyword evidence="3" id="KW-0408">Iron</keyword>
<dbReference type="STRING" id="1423748.FC37_GL000656"/>
<evidence type="ECO:0000256" key="3">
    <source>
        <dbReference type="ARBA" id="ARBA00023004"/>
    </source>
</evidence>
<dbReference type="Pfam" id="PF17839">
    <property type="entry name" value="CNP_C_terminal"/>
    <property type="match status" value="1"/>
</dbReference>
<dbReference type="InterPro" id="IPR050884">
    <property type="entry name" value="CNP_phosphodiesterase-III"/>
</dbReference>
<dbReference type="SUPFAM" id="SSF56300">
    <property type="entry name" value="Metallo-dependent phosphatases"/>
    <property type="match status" value="1"/>
</dbReference>
<comment type="caution">
    <text evidence="7">The sequence shown here is derived from an EMBL/GenBank/DDBJ whole genome shotgun (WGS) entry which is preliminary data.</text>
</comment>
<dbReference type="Pfam" id="PF00149">
    <property type="entry name" value="Metallophos"/>
    <property type="match status" value="1"/>
</dbReference>
<accession>A0A0R1NFW2</accession>
<protein>
    <submittedName>
        <fullName evidence="7">Phosphohydrolase</fullName>
    </submittedName>
</protein>
<feature type="domain" description="Calcineurin-like phosphoesterase" evidence="5">
    <location>
        <begin position="13"/>
        <end position="250"/>
    </location>
</feature>
<dbReference type="GO" id="GO:0046872">
    <property type="term" value="F:metal ion binding"/>
    <property type="evidence" value="ECO:0007669"/>
    <property type="project" value="UniProtKB-KW"/>
</dbReference>
<dbReference type="Proteomes" id="UP000051311">
    <property type="component" value="Unassembled WGS sequence"/>
</dbReference>
<dbReference type="RefSeq" id="WP_025006454.1">
    <property type="nucleotide sequence ID" value="NZ_AZEL01000084.1"/>
</dbReference>
<keyword evidence="2 7" id="KW-0378">Hydrolase</keyword>
<dbReference type="Gene3D" id="3.60.21.10">
    <property type="match status" value="1"/>
</dbReference>
<evidence type="ECO:0000313" key="7">
    <source>
        <dbReference type="EMBL" id="KRL19167.1"/>
    </source>
</evidence>
<evidence type="ECO:0000256" key="2">
    <source>
        <dbReference type="ARBA" id="ARBA00022801"/>
    </source>
</evidence>
<organism evidence="7 8">
    <name type="scientific">Lactobacillus gallinarum DSM 10532 = JCM 2011</name>
    <dbReference type="NCBI Taxonomy" id="1423748"/>
    <lineage>
        <taxon>Bacteria</taxon>
        <taxon>Bacillati</taxon>
        <taxon>Bacillota</taxon>
        <taxon>Bacilli</taxon>
        <taxon>Lactobacillales</taxon>
        <taxon>Lactobacillaceae</taxon>
        <taxon>Lactobacillus</taxon>
    </lineage>
</organism>
<dbReference type="InterPro" id="IPR040869">
    <property type="entry name" value="CNP_C"/>
</dbReference>
<evidence type="ECO:0000313" key="8">
    <source>
        <dbReference type="Proteomes" id="UP000051311"/>
    </source>
</evidence>
<feature type="domain" description="Cyclic nucleotide phosphodiesterase C-terminal" evidence="6">
    <location>
        <begin position="310"/>
        <end position="394"/>
    </location>
</feature>
<dbReference type="OrthoDB" id="2036332at2"/>
<evidence type="ECO:0000259" key="5">
    <source>
        <dbReference type="Pfam" id="PF00149"/>
    </source>
</evidence>
<reference evidence="7 8" key="1">
    <citation type="journal article" date="2015" name="Genome Announc.">
        <title>Expanding the biotechnology potential of lactobacilli through comparative genomics of 213 strains and associated genera.</title>
        <authorList>
            <person name="Sun Z."/>
            <person name="Harris H.M."/>
            <person name="McCann A."/>
            <person name="Guo C."/>
            <person name="Argimon S."/>
            <person name="Zhang W."/>
            <person name="Yang X."/>
            <person name="Jeffery I.B."/>
            <person name="Cooney J.C."/>
            <person name="Kagawa T.F."/>
            <person name="Liu W."/>
            <person name="Song Y."/>
            <person name="Salvetti E."/>
            <person name="Wrobel A."/>
            <person name="Rasinkangas P."/>
            <person name="Parkhill J."/>
            <person name="Rea M.C."/>
            <person name="O'Sullivan O."/>
            <person name="Ritari J."/>
            <person name="Douillard F.P."/>
            <person name="Paul Ross R."/>
            <person name="Yang R."/>
            <person name="Briner A.E."/>
            <person name="Felis G.E."/>
            <person name="de Vos W.M."/>
            <person name="Barrangou R."/>
            <person name="Klaenhammer T.R."/>
            <person name="Caufield P.W."/>
            <person name="Cui Y."/>
            <person name="Zhang H."/>
            <person name="O'Toole P.W."/>
        </authorList>
    </citation>
    <scope>NUCLEOTIDE SEQUENCE [LARGE SCALE GENOMIC DNA]</scope>
    <source>
        <strain evidence="7 8">DSM 10532</strain>
    </source>
</reference>
<proteinExistence type="inferred from homology"/>
<dbReference type="InterPro" id="IPR029052">
    <property type="entry name" value="Metallo-depent_PP-like"/>
</dbReference>
<dbReference type="eggNOG" id="COG1409">
    <property type="taxonomic scope" value="Bacteria"/>
</dbReference>
<dbReference type="EMBL" id="AZEL01000084">
    <property type="protein sequence ID" value="KRL19167.1"/>
    <property type="molecule type" value="Genomic_DNA"/>
</dbReference>
<evidence type="ECO:0000256" key="1">
    <source>
        <dbReference type="ARBA" id="ARBA00022723"/>
    </source>
</evidence>
<dbReference type="InterPro" id="IPR004843">
    <property type="entry name" value="Calcineurin-like_PHP"/>
</dbReference>
<dbReference type="PANTHER" id="PTHR42988:SF2">
    <property type="entry name" value="CYCLIC NUCLEOTIDE PHOSPHODIESTERASE CBUA0032-RELATED"/>
    <property type="match status" value="1"/>
</dbReference>
<comment type="similarity">
    <text evidence="4">Belongs to the cyclic nucleotide phosphodiesterase class-III family.</text>
</comment>
<dbReference type="AlphaFoldDB" id="A0A0R1NFW2"/>
<dbReference type="PIRSF" id="PIRSF034890">
    <property type="entry name" value="Pesteras_lmo2642"/>
    <property type="match status" value="1"/>
</dbReference>
<keyword evidence="1" id="KW-0479">Metal-binding</keyword>